<dbReference type="Pfam" id="PF18808">
    <property type="entry name" value="Importin_rep_4"/>
    <property type="match status" value="1"/>
</dbReference>
<keyword evidence="3" id="KW-0813">Transport</keyword>
<evidence type="ECO:0000256" key="8">
    <source>
        <dbReference type="SAM" id="MobiDB-lite"/>
    </source>
</evidence>
<evidence type="ECO:0000256" key="2">
    <source>
        <dbReference type="ARBA" id="ARBA00004496"/>
    </source>
</evidence>
<gene>
    <name evidence="10" type="ORF">M0R45_035299</name>
</gene>
<comment type="subcellular location">
    <subcellularLocation>
        <location evidence="2">Cytoplasm</location>
    </subcellularLocation>
    <subcellularLocation>
        <location evidence="1">Nucleus</location>
    </subcellularLocation>
</comment>
<evidence type="ECO:0000256" key="6">
    <source>
        <dbReference type="ARBA" id="ARBA00022927"/>
    </source>
</evidence>
<dbReference type="GO" id="GO:0006606">
    <property type="term" value="P:protein import into nucleus"/>
    <property type="evidence" value="ECO:0007669"/>
    <property type="project" value="InterPro"/>
</dbReference>
<evidence type="ECO:0000256" key="7">
    <source>
        <dbReference type="ARBA" id="ARBA00023242"/>
    </source>
</evidence>
<evidence type="ECO:0000259" key="9">
    <source>
        <dbReference type="Pfam" id="PF25780"/>
    </source>
</evidence>
<organism evidence="10 11">
    <name type="scientific">Rubus argutus</name>
    <name type="common">Southern blackberry</name>
    <dbReference type="NCBI Taxonomy" id="59490"/>
    <lineage>
        <taxon>Eukaryota</taxon>
        <taxon>Viridiplantae</taxon>
        <taxon>Streptophyta</taxon>
        <taxon>Embryophyta</taxon>
        <taxon>Tracheophyta</taxon>
        <taxon>Spermatophyta</taxon>
        <taxon>Magnoliopsida</taxon>
        <taxon>eudicotyledons</taxon>
        <taxon>Gunneridae</taxon>
        <taxon>Pentapetalae</taxon>
        <taxon>rosids</taxon>
        <taxon>fabids</taxon>
        <taxon>Rosales</taxon>
        <taxon>Rosaceae</taxon>
        <taxon>Rosoideae</taxon>
        <taxon>Rosoideae incertae sedis</taxon>
        <taxon>Rubus</taxon>
    </lineage>
</organism>
<sequence>MTESNQLQQLAAILGPKPASTFEILVSHLISCSYLKTLISHLISSSSSNEQRSQAEIVFNICKQTDPDSLSLKLAHLLQSNKETRVVSAVLLRKQLLTRDLWPRLSPNTQSTLKFTLLSCIQLEDNTKSISKNLCSAISELASRILPDNGWPELLPFLFKFVSSNSPPKLQESSFWMFAQLSSYLVPRIEEFHTVILYCLSSRLRSDDVKIAAFNAVINFIGCLTSFEYKGMFKDVLIAMTRTLIDTLNYKGNEGMVQEAIKLFIELAATEPRLLTKQIVLTMLQIAGAIEVLKQGTRHLAVECLMTLAEARDPALWIMRNSREFIIALFPILMRMVSDINDDPLWHKAETDDDDVGVSGDYSVGQECLHRLAIALGGKTIVPVALENLTAHLATPEWQKHHAALIALAQIAEGCSEVMIEKLEQVVTMVLNSFQHSHMRVRWSAINAIGQLSTDLGPDLQVQYHQRVLPALVATMQETYVLHNPHVLARAASAVHKFSENCTRDILTPYLDGLVSQLIVLVQCGIQMVQVATLTAVASVVVSCQEHFQKYYDDIIVNLRVVLMNATFTPDDLLWTKSLECIRLVGMAVGKEKFRDEAKKVMEVLKYIQRPQMEADDPTTSCMLQACADLCKCLGQDFLPYISVAIPPLLQFAQLKPDETITSANDNSDIDESDDESMDTITLGDKRIRIKTSVLEEKAKACNMLCCYADELKEGFFQYIDQVAPTLVPLISYIHEKVRKSAVSAMLKILLSAKLAIDKGQAQGCNEIYLKQLSDYIVPALVEALPKECDSEIRSNILEAINECKQIFGSLLDESHFKSIKDIKQAITPSSSKKREREFTPCSSRKRERAARTGAEDFDDEDREVIKEENFDQVNTVK</sequence>
<dbReference type="EMBL" id="JBEDUW010000007">
    <property type="protein sequence ID" value="KAK9911383.1"/>
    <property type="molecule type" value="Genomic_DNA"/>
</dbReference>
<feature type="domain" description="IPO4/5-like TPR repeats" evidence="9">
    <location>
        <begin position="128"/>
        <end position="279"/>
    </location>
</feature>
<keyword evidence="5" id="KW-0677">Repeat</keyword>
<dbReference type="AlphaFoldDB" id="A0AAW1VSL7"/>
<comment type="caution">
    <text evidence="10">The sequence shown here is derived from an EMBL/GenBank/DDBJ whole genome shotgun (WGS) entry which is preliminary data.</text>
</comment>
<keyword evidence="11" id="KW-1185">Reference proteome</keyword>
<accession>A0AAW1VSL7</accession>
<dbReference type="Gene3D" id="1.25.10.10">
    <property type="entry name" value="Leucine-rich Repeat Variant"/>
    <property type="match status" value="1"/>
</dbReference>
<name>A0AAW1VSL7_RUBAR</name>
<dbReference type="InterPro" id="IPR016024">
    <property type="entry name" value="ARM-type_fold"/>
</dbReference>
<keyword evidence="4" id="KW-0963">Cytoplasm</keyword>
<dbReference type="Pfam" id="PF25780">
    <property type="entry name" value="TPR_IPO5"/>
    <property type="match status" value="1"/>
</dbReference>
<evidence type="ECO:0000256" key="1">
    <source>
        <dbReference type="ARBA" id="ARBA00004123"/>
    </source>
</evidence>
<dbReference type="InterPro" id="IPR041653">
    <property type="entry name" value="Importin_rep_4"/>
</dbReference>
<dbReference type="InterPro" id="IPR040122">
    <property type="entry name" value="Importin_beta"/>
</dbReference>
<keyword evidence="7" id="KW-0539">Nucleus</keyword>
<evidence type="ECO:0000256" key="4">
    <source>
        <dbReference type="ARBA" id="ARBA00022490"/>
    </source>
</evidence>
<evidence type="ECO:0000256" key="3">
    <source>
        <dbReference type="ARBA" id="ARBA00022448"/>
    </source>
</evidence>
<dbReference type="PANTHER" id="PTHR10527">
    <property type="entry name" value="IMPORTIN BETA"/>
    <property type="match status" value="1"/>
</dbReference>
<evidence type="ECO:0000313" key="10">
    <source>
        <dbReference type="EMBL" id="KAK9911383.1"/>
    </source>
</evidence>
<dbReference type="Proteomes" id="UP001457282">
    <property type="component" value="Unassembled WGS sequence"/>
</dbReference>
<dbReference type="SUPFAM" id="SSF48371">
    <property type="entry name" value="ARM repeat"/>
    <property type="match status" value="1"/>
</dbReference>
<dbReference type="Pfam" id="PF13513">
    <property type="entry name" value="HEAT_EZ"/>
    <property type="match status" value="1"/>
</dbReference>
<proteinExistence type="predicted"/>
<dbReference type="InterPro" id="IPR057672">
    <property type="entry name" value="TPR_IPO4/5"/>
</dbReference>
<protein>
    <recommendedName>
        <fullName evidence="9">IPO4/5-like TPR repeats domain-containing protein</fullName>
    </recommendedName>
</protein>
<evidence type="ECO:0000313" key="11">
    <source>
        <dbReference type="Proteomes" id="UP001457282"/>
    </source>
</evidence>
<keyword evidence="6" id="KW-0653">Protein transport</keyword>
<evidence type="ECO:0000256" key="5">
    <source>
        <dbReference type="ARBA" id="ARBA00022737"/>
    </source>
</evidence>
<reference evidence="10 11" key="1">
    <citation type="journal article" date="2023" name="G3 (Bethesda)">
        <title>A chromosome-length genome assembly and annotation of blackberry (Rubus argutus, cv. 'Hillquist').</title>
        <authorList>
            <person name="Bruna T."/>
            <person name="Aryal R."/>
            <person name="Dudchenko O."/>
            <person name="Sargent D.J."/>
            <person name="Mead D."/>
            <person name="Buti M."/>
            <person name="Cavallini A."/>
            <person name="Hytonen T."/>
            <person name="Andres J."/>
            <person name="Pham M."/>
            <person name="Weisz D."/>
            <person name="Mascagni F."/>
            <person name="Usai G."/>
            <person name="Natali L."/>
            <person name="Bassil N."/>
            <person name="Fernandez G.E."/>
            <person name="Lomsadze A."/>
            <person name="Armour M."/>
            <person name="Olukolu B."/>
            <person name="Poorten T."/>
            <person name="Britton C."/>
            <person name="Davik J."/>
            <person name="Ashrafi H."/>
            <person name="Aiden E.L."/>
            <person name="Borodovsky M."/>
            <person name="Worthington M."/>
        </authorList>
    </citation>
    <scope>NUCLEOTIDE SEQUENCE [LARGE SCALE GENOMIC DNA]</scope>
    <source>
        <strain evidence="10">PI 553951</strain>
    </source>
</reference>
<feature type="region of interest" description="Disordered" evidence="8">
    <location>
        <begin position="828"/>
        <end position="878"/>
    </location>
</feature>
<dbReference type="InterPro" id="IPR011989">
    <property type="entry name" value="ARM-like"/>
</dbReference>
<dbReference type="GO" id="GO:0005634">
    <property type="term" value="C:nucleus"/>
    <property type="evidence" value="ECO:0007669"/>
    <property type="project" value="UniProtKB-SubCell"/>
</dbReference>
<dbReference type="GO" id="GO:0005737">
    <property type="term" value="C:cytoplasm"/>
    <property type="evidence" value="ECO:0007669"/>
    <property type="project" value="UniProtKB-SubCell"/>
</dbReference>